<dbReference type="FunFam" id="1.10.10.10:FF:000001">
    <property type="entry name" value="LysR family transcriptional regulator"/>
    <property type="match status" value="1"/>
</dbReference>
<evidence type="ECO:0000313" key="7">
    <source>
        <dbReference type="Proteomes" id="UP000001739"/>
    </source>
</evidence>
<dbReference type="GO" id="GO:0043565">
    <property type="term" value="F:sequence-specific DNA binding"/>
    <property type="evidence" value="ECO:0007669"/>
    <property type="project" value="TreeGrafter"/>
</dbReference>
<dbReference type="GO" id="GO:0003700">
    <property type="term" value="F:DNA-binding transcription factor activity"/>
    <property type="evidence" value="ECO:0007669"/>
    <property type="project" value="InterPro"/>
</dbReference>
<dbReference type="InterPro" id="IPR005119">
    <property type="entry name" value="LysR_subst-bd"/>
</dbReference>
<organism evidence="6 7">
    <name type="scientific">Paraburkholderia phytofirmans (strain DSM 17436 / LMG 22146 / PsJN)</name>
    <name type="common">Burkholderia phytofirmans</name>
    <dbReference type="NCBI Taxonomy" id="398527"/>
    <lineage>
        <taxon>Bacteria</taxon>
        <taxon>Pseudomonadati</taxon>
        <taxon>Pseudomonadota</taxon>
        <taxon>Betaproteobacteria</taxon>
        <taxon>Burkholderiales</taxon>
        <taxon>Burkholderiaceae</taxon>
        <taxon>Paraburkholderia</taxon>
    </lineage>
</organism>
<accession>B2TEF6</accession>
<dbReference type="EC" id="4.2.1.1" evidence="6"/>
<dbReference type="GO" id="GO:0004089">
    <property type="term" value="F:carbonate dehydratase activity"/>
    <property type="evidence" value="ECO:0007669"/>
    <property type="project" value="UniProtKB-EC"/>
</dbReference>
<dbReference type="InterPro" id="IPR000847">
    <property type="entry name" value="LysR_HTH_N"/>
</dbReference>
<reference evidence="6 7" key="1">
    <citation type="journal article" date="2011" name="J. Bacteriol.">
        <title>Complete genome sequence of the plant growth-promoting endophyte Burkholderia phytofirmans strain PsJN.</title>
        <authorList>
            <person name="Weilharter A."/>
            <person name="Mitter B."/>
            <person name="Shin M.V."/>
            <person name="Chain P.S."/>
            <person name="Nowak J."/>
            <person name="Sessitsch A."/>
        </authorList>
    </citation>
    <scope>NUCLEOTIDE SEQUENCE [LARGE SCALE GENOMIC DNA]</scope>
    <source>
        <strain evidence="7">DSM 17436 / LMG 22146 / PsJN</strain>
    </source>
</reference>
<dbReference type="InterPro" id="IPR036388">
    <property type="entry name" value="WH-like_DNA-bd_sf"/>
</dbReference>
<keyword evidence="4" id="KW-0804">Transcription</keyword>
<evidence type="ECO:0000256" key="4">
    <source>
        <dbReference type="ARBA" id="ARBA00023163"/>
    </source>
</evidence>
<comment type="similarity">
    <text evidence="1">Belongs to the LysR transcriptional regulatory family.</text>
</comment>
<keyword evidence="2" id="KW-0805">Transcription regulation</keyword>
<evidence type="ECO:0000313" key="6">
    <source>
        <dbReference type="EMBL" id="ACD18477.1"/>
    </source>
</evidence>
<evidence type="ECO:0000259" key="5">
    <source>
        <dbReference type="PROSITE" id="PS50931"/>
    </source>
</evidence>
<dbReference type="PROSITE" id="PS50931">
    <property type="entry name" value="HTH_LYSR"/>
    <property type="match status" value="1"/>
</dbReference>
<gene>
    <name evidence="6" type="ordered locus">Bphyt_4093</name>
</gene>
<dbReference type="Gene3D" id="3.40.190.290">
    <property type="match status" value="1"/>
</dbReference>
<dbReference type="CDD" id="cd08422">
    <property type="entry name" value="PBP2_CrgA_like"/>
    <property type="match status" value="1"/>
</dbReference>
<dbReference type="Pfam" id="PF03466">
    <property type="entry name" value="LysR_substrate"/>
    <property type="match status" value="1"/>
</dbReference>
<dbReference type="InterPro" id="IPR036390">
    <property type="entry name" value="WH_DNA-bd_sf"/>
</dbReference>
<dbReference type="SUPFAM" id="SSF46785">
    <property type="entry name" value="Winged helix' DNA-binding domain"/>
    <property type="match status" value="1"/>
</dbReference>
<keyword evidence="3" id="KW-0238">DNA-binding</keyword>
<keyword evidence="6" id="KW-0456">Lyase</keyword>
<dbReference type="Pfam" id="PF00126">
    <property type="entry name" value="HTH_1"/>
    <property type="match status" value="1"/>
</dbReference>
<dbReference type="EMBL" id="CP001053">
    <property type="protein sequence ID" value="ACD18477.1"/>
    <property type="molecule type" value="Genomic_DNA"/>
</dbReference>
<dbReference type="InterPro" id="IPR058163">
    <property type="entry name" value="LysR-type_TF_proteobact-type"/>
</dbReference>
<dbReference type="HOGENOM" id="CLU_039613_16_0_4"/>
<dbReference type="STRING" id="398527.Bphyt_4093"/>
<sequence length="344" mass="37376">MGNVAPLHRDRRATRYHRSATAGARPLIHIAHTCWGNLDLALGNINDIATFVTVVKAGSFTSAGQQLGITRSAVGKIIARLEARLQVRLLHRTPHSLGLTDDGSVFYGRCTQILEDLEETETAMAVRSATPAGSLRISLPIALGHRQVLPIIALFLERWPAVSAEVSFTDRFVDLVDEGIDVAIRVGEPKPDSRLIARTVATQKLITCASPVYLAKRGAPVSPLDLAHHECLQFVSAGRPQPWLFAGVGQQAVEAGGRLKMDSAEALIGAAVNGVGIINLPNYLVANEIRQGHLQPLLQSFAAQALPIRAIYPTRRHLTPKVRLFIDELIEAWQPVPPWEEADA</sequence>
<dbReference type="SUPFAM" id="SSF53850">
    <property type="entry name" value="Periplasmic binding protein-like II"/>
    <property type="match status" value="1"/>
</dbReference>
<dbReference type="eggNOG" id="COG0583">
    <property type="taxonomic scope" value="Bacteria"/>
</dbReference>
<name>B2TEF6_PARPJ</name>
<evidence type="ECO:0000256" key="2">
    <source>
        <dbReference type="ARBA" id="ARBA00023015"/>
    </source>
</evidence>
<dbReference type="GO" id="GO:0006351">
    <property type="term" value="P:DNA-templated transcription"/>
    <property type="evidence" value="ECO:0007669"/>
    <property type="project" value="TreeGrafter"/>
</dbReference>
<evidence type="ECO:0000256" key="1">
    <source>
        <dbReference type="ARBA" id="ARBA00009437"/>
    </source>
</evidence>
<evidence type="ECO:0000256" key="3">
    <source>
        <dbReference type="ARBA" id="ARBA00023125"/>
    </source>
</evidence>
<dbReference type="PANTHER" id="PTHR30537">
    <property type="entry name" value="HTH-TYPE TRANSCRIPTIONAL REGULATOR"/>
    <property type="match status" value="1"/>
</dbReference>
<proteinExistence type="inferred from homology"/>
<dbReference type="Gene3D" id="1.10.10.10">
    <property type="entry name" value="Winged helix-like DNA-binding domain superfamily/Winged helix DNA-binding domain"/>
    <property type="match status" value="1"/>
</dbReference>
<dbReference type="Proteomes" id="UP000001739">
    <property type="component" value="Chromosome 2"/>
</dbReference>
<dbReference type="AlphaFoldDB" id="B2TEF6"/>
<feature type="domain" description="HTH lysR-type" evidence="5">
    <location>
        <begin position="44"/>
        <end position="100"/>
    </location>
</feature>
<protein>
    <submittedName>
        <fullName evidence="6">Transcriptional regulator, LysR family</fullName>
        <ecNumber evidence="6">4.2.1.1</ecNumber>
    </submittedName>
</protein>
<dbReference type="KEGG" id="bpy:Bphyt_4093"/>
<dbReference type="PANTHER" id="PTHR30537:SF5">
    <property type="entry name" value="HTH-TYPE TRANSCRIPTIONAL ACTIVATOR TTDR-RELATED"/>
    <property type="match status" value="1"/>
</dbReference>